<dbReference type="SUPFAM" id="SSF89082">
    <property type="entry name" value="Antibiotic binding domain of TipA-like multidrug resistance regulators"/>
    <property type="match status" value="1"/>
</dbReference>
<dbReference type="PROSITE" id="PS50937">
    <property type="entry name" value="HTH_MERR_2"/>
    <property type="match status" value="1"/>
</dbReference>
<reference evidence="6 7" key="1">
    <citation type="submission" date="2024-09" db="EMBL/GenBank/DDBJ databases">
        <authorList>
            <person name="Sun Q."/>
            <person name="Mori K."/>
        </authorList>
    </citation>
    <scope>NUCLEOTIDE SEQUENCE [LARGE SCALE GENOMIC DNA]</scope>
    <source>
        <strain evidence="6 7">TBRC 1432</strain>
    </source>
</reference>
<dbReference type="InterPro" id="IPR000551">
    <property type="entry name" value="MerR-type_HTH_dom"/>
</dbReference>
<keyword evidence="4" id="KW-0804">Transcription</keyword>
<dbReference type="PRINTS" id="PR00040">
    <property type="entry name" value="HTHMERR"/>
</dbReference>
<evidence type="ECO:0000256" key="4">
    <source>
        <dbReference type="ARBA" id="ARBA00023163"/>
    </source>
</evidence>
<evidence type="ECO:0000313" key="7">
    <source>
        <dbReference type="Proteomes" id="UP001589810"/>
    </source>
</evidence>
<sequence length="253" mass="28852">MTDDYTVGTAAELAGVSVRTLHHYDQIGLVKPSRRSDAGYRLYSDADVQALNRAVFYRELGLELGEIAELLADNAITDEDHLQRQRELLTEQISRFTAMVTVIDKELAARAAGIGLTPRQRREVFGQDFVAHADEAARKWGNSKEFVQRKQRTARYIQQDWTRLRTELAAINKGLAEAMINGLPPTDPKAMDLAERHRKHTDRWFHDCDHATHRELAEHYRNNERSGQNYDEMVPGLSRYVHDAIVANAERSA</sequence>
<evidence type="ECO:0000256" key="3">
    <source>
        <dbReference type="ARBA" id="ARBA00023159"/>
    </source>
</evidence>
<organism evidence="6 7">
    <name type="scientific">Kutzneria chonburiensis</name>
    <dbReference type="NCBI Taxonomy" id="1483604"/>
    <lineage>
        <taxon>Bacteria</taxon>
        <taxon>Bacillati</taxon>
        <taxon>Actinomycetota</taxon>
        <taxon>Actinomycetes</taxon>
        <taxon>Pseudonocardiales</taxon>
        <taxon>Pseudonocardiaceae</taxon>
        <taxon>Kutzneria</taxon>
    </lineage>
</organism>
<feature type="domain" description="HTH merR-type" evidence="5">
    <location>
        <begin position="4"/>
        <end position="73"/>
    </location>
</feature>
<gene>
    <name evidence="6" type="ORF">ACFFH7_23300</name>
</gene>
<accession>A0ABV6MWI8</accession>
<dbReference type="CDD" id="cd01106">
    <property type="entry name" value="HTH_TipAL-Mta"/>
    <property type="match status" value="1"/>
</dbReference>
<name>A0ABV6MWI8_9PSEU</name>
<dbReference type="InterPro" id="IPR047057">
    <property type="entry name" value="MerR_fam"/>
</dbReference>
<protein>
    <submittedName>
        <fullName evidence="6">MerR family transcriptional regulator</fullName>
    </submittedName>
</protein>
<dbReference type="Gene3D" id="1.10.490.50">
    <property type="entry name" value="Antibiotic binding domain of TipA-like multidrug resistance regulators"/>
    <property type="match status" value="1"/>
</dbReference>
<dbReference type="PANTHER" id="PTHR30204:SF90">
    <property type="entry name" value="HTH-TYPE TRANSCRIPTIONAL ACTIVATOR MTA"/>
    <property type="match status" value="1"/>
</dbReference>
<evidence type="ECO:0000256" key="2">
    <source>
        <dbReference type="ARBA" id="ARBA00023125"/>
    </source>
</evidence>
<proteinExistence type="predicted"/>
<keyword evidence="7" id="KW-1185">Reference proteome</keyword>
<dbReference type="Pfam" id="PF13411">
    <property type="entry name" value="MerR_1"/>
    <property type="match status" value="1"/>
</dbReference>
<dbReference type="InterPro" id="IPR009061">
    <property type="entry name" value="DNA-bd_dom_put_sf"/>
</dbReference>
<evidence type="ECO:0000256" key="1">
    <source>
        <dbReference type="ARBA" id="ARBA00023015"/>
    </source>
</evidence>
<evidence type="ECO:0000259" key="5">
    <source>
        <dbReference type="PROSITE" id="PS50937"/>
    </source>
</evidence>
<keyword evidence="1" id="KW-0805">Transcription regulation</keyword>
<dbReference type="SMART" id="SM00422">
    <property type="entry name" value="HTH_MERR"/>
    <property type="match status" value="1"/>
</dbReference>
<comment type="caution">
    <text evidence="6">The sequence shown here is derived from an EMBL/GenBank/DDBJ whole genome shotgun (WGS) entry which is preliminary data.</text>
</comment>
<dbReference type="RefSeq" id="WP_273935940.1">
    <property type="nucleotide sequence ID" value="NZ_CP097263.1"/>
</dbReference>
<dbReference type="InterPro" id="IPR036244">
    <property type="entry name" value="TipA-like_antibiotic-bd"/>
</dbReference>
<evidence type="ECO:0000313" key="6">
    <source>
        <dbReference type="EMBL" id="MFC0544452.1"/>
    </source>
</evidence>
<dbReference type="PANTHER" id="PTHR30204">
    <property type="entry name" value="REDOX-CYCLING DRUG-SENSING TRANSCRIPTIONAL ACTIVATOR SOXR"/>
    <property type="match status" value="1"/>
</dbReference>
<dbReference type="EMBL" id="JBHLUD010000007">
    <property type="protein sequence ID" value="MFC0544452.1"/>
    <property type="molecule type" value="Genomic_DNA"/>
</dbReference>
<dbReference type="Pfam" id="PF07739">
    <property type="entry name" value="TipAS"/>
    <property type="match status" value="1"/>
</dbReference>
<dbReference type="Gene3D" id="1.10.1660.10">
    <property type="match status" value="1"/>
</dbReference>
<dbReference type="Proteomes" id="UP001589810">
    <property type="component" value="Unassembled WGS sequence"/>
</dbReference>
<keyword evidence="2" id="KW-0238">DNA-binding</keyword>
<keyword evidence="3" id="KW-0010">Activator</keyword>
<dbReference type="InterPro" id="IPR012925">
    <property type="entry name" value="TipAS_dom"/>
</dbReference>
<dbReference type="PROSITE" id="PS00552">
    <property type="entry name" value="HTH_MERR_1"/>
    <property type="match status" value="1"/>
</dbReference>
<dbReference type="SUPFAM" id="SSF46955">
    <property type="entry name" value="Putative DNA-binding domain"/>
    <property type="match status" value="1"/>
</dbReference>